<comment type="caution">
    <text evidence="4">The sequence shown here is derived from an EMBL/GenBank/DDBJ whole genome shotgun (WGS) entry which is preliminary data.</text>
</comment>
<organism evidence="4 5">
    <name type="scientific">Paenibacillus gansuensis</name>
    <dbReference type="NCBI Taxonomy" id="306542"/>
    <lineage>
        <taxon>Bacteria</taxon>
        <taxon>Bacillati</taxon>
        <taxon>Bacillota</taxon>
        <taxon>Bacilli</taxon>
        <taxon>Bacillales</taxon>
        <taxon>Paenibacillaceae</taxon>
        <taxon>Paenibacillus</taxon>
    </lineage>
</organism>
<dbReference type="PANTHER" id="PTHR23084">
    <property type="entry name" value="PHOSPHATIDYLINOSITOL-4-PHOSPHATE 5-KINASE RELATED"/>
    <property type="match status" value="1"/>
</dbReference>
<dbReference type="SUPFAM" id="SSF69304">
    <property type="entry name" value="Tricorn protease N-terminal domain"/>
    <property type="match status" value="1"/>
</dbReference>
<dbReference type="Gene3D" id="3.30.457.10">
    <property type="entry name" value="Copper amine oxidase-like, N-terminal domain"/>
    <property type="match status" value="1"/>
</dbReference>
<dbReference type="SMART" id="SM00698">
    <property type="entry name" value="MORN"/>
    <property type="match status" value="2"/>
</dbReference>
<feature type="signal peptide" evidence="2">
    <location>
        <begin position="1"/>
        <end position="22"/>
    </location>
</feature>
<dbReference type="SUPFAM" id="SSF55383">
    <property type="entry name" value="Copper amine oxidase, domain N"/>
    <property type="match status" value="1"/>
</dbReference>
<sequence length="628" mass="70585">MKRWLSFLLMVALMMPVTSVLAETGQQGYSFKDEMTKVNVSMKDVTSFSLLEDYLAYEKMENNTTHIYLQNLQNGEIKKLTSDQSYKSSPVLSLTPRGLIVLWSQSGYPDKEGLVIYDVNSQTSKLLLKGSFPQLSAEGSLIAWRAKETGFIQIYDIATGAKETLAKGSYPALKKGILTYMNDRGQPAFYLTQTKETRMLKSAASFIDSYAFTGRYILAKKVIRETMSFERFDLQEPEQVGQKLSKERENAITRLYTGESYGIWVTKTADGNAELTGSDLLFKESFPVALQPTPAQNILGFQKDVLYYVDNKGTLVKRTIVPPADRSIRNEEPVNVMLDGSLLSLINPSQYSKGKYFVDGIAVLEKSGFKVNWDMGTNQLRVEGNDKVMTLTADQNTMMVDNSQIQLESAPMVRFNTFYIPIEVLDHTGTKKVSVKRDKVTKMLTVYIRPYDTADTLYHENGRIKYKGQLVNGIRQGTGTSYNEENGGKEYSGEWLNDKMHGKGTMYSFSGKSVFFEGNMENGMQLEGTEFYTGTQIPRFKGKYRRGLPWEGTGLNLYPDGTAFAYQLKSGAKNGNAVLYNSNGTINRVLVYKNDIAIQGTFYKNGKVVYKGKTDEYGEPIIKGTVKK</sequence>
<evidence type="ECO:0000256" key="2">
    <source>
        <dbReference type="SAM" id="SignalP"/>
    </source>
</evidence>
<dbReference type="EMBL" id="JBHUME010000010">
    <property type="protein sequence ID" value="MFD2614112.1"/>
    <property type="molecule type" value="Genomic_DNA"/>
</dbReference>
<proteinExistence type="predicted"/>
<dbReference type="InterPro" id="IPR012854">
    <property type="entry name" value="Cu_amine_oxidase-like_N"/>
</dbReference>
<dbReference type="Pfam" id="PF07833">
    <property type="entry name" value="Cu_amine_oxidN1"/>
    <property type="match status" value="1"/>
</dbReference>
<dbReference type="Gene3D" id="2.20.110.10">
    <property type="entry name" value="Histone H3 K4-specific methyltransferase SET7/9 N-terminal domain"/>
    <property type="match status" value="1"/>
</dbReference>
<keyword evidence="1" id="KW-0677">Repeat</keyword>
<dbReference type="Gene3D" id="2.120.10.30">
    <property type="entry name" value="TolB, C-terminal domain"/>
    <property type="match status" value="1"/>
</dbReference>
<keyword evidence="5" id="KW-1185">Reference proteome</keyword>
<protein>
    <submittedName>
        <fullName evidence="4">Stalk domain-containing protein</fullName>
    </submittedName>
</protein>
<dbReference type="RefSeq" id="WP_377604622.1">
    <property type="nucleotide sequence ID" value="NZ_JBHUME010000010.1"/>
</dbReference>
<feature type="domain" description="Copper amine oxidase-like N-terminal" evidence="3">
    <location>
        <begin position="340"/>
        <end position="439"/>
    </location>
</feature>
<name>A0ABW5PJ85_9BACL</name>
<feature type="chain" id="PRO_5047227401" evidence="2">
    <location>
        <begin position="23"/>
        <end position="628"/>
    </location>
</feature>
<dbReference type="InterPro" id="IPR003409">
    <property type="entry name" value="MORN"/>
</dbReference>
<evidence type="ECO:0000313" key="4">
    <source>
        <dbReference type="EMBL" id="MFD2614112.1"/>
    </source>
</evidence>
<gene>
    <name evidence="4" type="ORF">ACFSUF_17025</name>
</gene>
<dbReference type="SUPFAM" id="SSF82185">
    <property type="entry name" value="Histone H3 K4-specific methyltransferase SET7/9 N-terminal domain"/>
    <property type="match status" value="1"/>
</dbReference>
<dbReference type="Proteomes" id="UP001597541">
    <property type="component" value="Unassembled WGS sequence"/>
</dbReference>
<accession>A0ABW5PJ85</accession>
<reference evidence="5" key="1">
    <citation type="journal article" date="2019" name="Int. J. Syst. Evol. Microbiol.">
        <title>The Global Catalogue of Microorganisms (GCM) 10K type strain sequencing project: providing services to taxonomists for standard genome sequencing and annotation.</title>
        <authorList>
            <consortium name="The Broad Institute Genomics Platform"/>
            <consortium name="The Broad Institute Genome Sequencing Center for Infectious Disease"/>
            <person name="Wu L."/>
            <person name="Ma J."/>
        </authorList>
    </citation>
    <scope>NUCLEOTIDE SEQUENCE [LARGE SCALE GENOMIC DNA]</scope>
    <source>
        <strain evidence="5">KCTC 3950</strain>
    </source>
</reference>
<dbReference type="Pfam" id="PF02493">
    <property type="entry name" value="MORN"/>
    <property type="match status" value="2"/>
</dbReference>
<dbReference type="PANTHER" id="PTHR23084:SF263">
    <property type="entry name" value="MORN REPEAT-CONTAINING PROTEIN 1"/>
    <property type="match status" value="1"/>
</dbReference>
<evidence type="ECO:0000313" key="5">
    <source>
        <dbReference type="Proteomes" id="UP001597541"/>
    </source>
</evidence>
<evidence type="ECO:0000259" key="3">
    <source>
        <dbReference type="Pfam" id="PF07833"/>
    </source>
</evidence>
<evidence type="ECO:0000256" key="1">
    <source>
        <dbReference type="ARBA" id="ARBA00022737"/>
    </source>
</evidence>
<dbReference type="InterPro" id="IPR011042">
    <property type="entry name" value="6-blade_b-propeller_TolB-like"/>
</dbReference>
<dbReference type="InterPro" id="IPR036582">
    <property type="entry name" value="Mao_N_sf"/>
</dbReference>
<keyword evidence="2" id="KW-0732">Signal</keyword>